<comment type="catalytic activity">
    <reaction evidence="2">
        <text>6-hydroxymethyl-7,8-dihydropterin + ATP = (7,8-dihydropterin-6-yl)methyl diphosphate + AMP + H(+)</text>
        <dbReference type="Rhea" id="RHEA:11412"/>
        <dbReference type="ChEBI" id="CHEBI:15378"/>
        <dbReference type="ChEBI" id="CHEBI:30616"/>
        <dbReference type="ChEBI" id="CHEBI:44841"/>
        <dbReference type="ChEBI" id="CHEBI:72950"/>
        <dbReference type="ChEBI" id="CHEBI:456215"/>
        <dbReference type="EC" id="2.7.6.3"/>
    </reaction>
</comment>
<dbReference type="GO" id="GO:0046872">
    <property type="term" value="F:metal ion binding"/>
    <property type="evidence" value="ECO:0007669"/>
    <property type="project" value="UniProtKB-KW"/>
</dbReference>
<comment type="similarity">
    <text evidence="22">In the central section; belongs to the HPPK family.</text>
</comment>
<comment type="caution">
    <text evidence="26">The sequence shown here is derived from an EMBL/GenBank/DDBJ whole genome shotgun (WGS) entry which is preliminary data.</text>
</comment>
<dbReference type="GO" id="GO:0046656">
    <property type="term" value="P:folic acid biosynthetic process"/>
    <property type="evidence" value="ECO:0007669"/>
    <property type="project" value="UniProtKB-KW"/>
</dbReference>
<comment type="pathway">
    <text evidence="6">Cofactor biosynthesis; tetrahydrofolate biosynthesis; 2-amino-4-hydroxy-6-hydroxymethyl-7,8-dihydropteridine diphosphate from 7,8-dihydroneopterin triphosphate: step 3/4.</text>
</comment>
<dbReference type="NCBIfam" id="TIGR01496">
    <property type="entry name" value="DHPS"/>
    <property type="match status" value="1"/>
</dbReference>
<evidence type="ECO:0000256" key="20">
    <source>
        <dbReference type="ARBA" id="ARBA00023268"/>
    </source>
</evidence>
<dbReference type="EC" id="2.7.6.3" evidence="12"/>
<keyword evidence="18" id="KW-0460">Magnesium</keyword>
<name>A0AA43TW42_9LECA</name>
<organism evidence="26 27">
    <name type="scientific">Ramalina farinacea</name>
    <dbReference type="NCBI Taxonomy" id="258253"/>
    <lineage>
        <taxon>Eukaryota</taxon>
        <taxon>Fungi</taxon>
        <taxon>Dikarya</taxon>
        <taxon>Ascomycota</taxon>
        <taxon>Pezizomycotina</taxon>
        <taxon>Lecanoromycetes</taxon>
        <taxon>OSLEUM clade</taxon>
        <taxon>Lecanoromycetidae</taxon>
        <taxon>Lecanorales</taxon>
        <taxon>Lecanorineae</taxon>
        <taxon>Ramalinaceae</taxon>
        <taxon>Ramalina</taxon>
    </lineage>
</organism>
<dbReference type="InterPro" id="IPR006390">
    <property type="entry name" value="DHP_synth_dom"/>
</dbReference>
<dbReference type="GO" id="GO:0005524">
    <property type="term" value="F:ATP binding"/>
    <property type="evidence" value="ECO:0007669"/>
    <property type="project" value="UniProtKB-KW"/>
</dbReference>
<dbReference type="GO" id="GO:0046654">
    <property type="term" value="P:tetrahydrofolate biosynthetic process"/>
    <property type="evidence" value="ECO:0007669"/>
    <property type="project" value="TreeGrafter"/>
</dbReference>
<dbReference type="NCBIfam" id="TIGR01498">
    <property type="entry name" value="folK"/>
    <property type="match status" value="1"/>
</dbReference>
<accession>A0AA43TW42</accession>
<evidence type="ECO:0000313" key="27">
    <source>
        <dbReference type="Proteomes" id="UP001161017"/>
    </source>
</evidence>
<dbReference type="Gene3D" id="3.20.20.20">
    <property type="entry name" value="Dihydropteroate synthase-like"/>
    <property type="match status" value="1"/>
</dbReference>
<sequence>MHQQFCDPESALTIQEHHLQFAVLLERYHKQASVPAFEVFPPHGISKQSQHQISVLGGHIGLKLTGAEVSGQFYFYTEQLETGLESFDFKLSTSGLQHGPFWEINEVDVYWNAAWRSTKNTDLDIPSDYLKIQSCFNVPSHDFQLPRLSHSVRSGMQEQTSKAPLKLLHPMLGLHDELLECVFQSTQTSENLSFDLTQTAFRLAEESQLYSGLSKVKLVVSLPRYSSHESRHRIKALSTTILPRTAWQNMKQRSHMTEPHAGKHTVFIALGSNLGDRLHHLEAACGLMAKGGIRLVRTSGLYETKPMYMEDQGRFLNCVCEVETSLDPLELLTKVKEIESELGRVKTVDNGPRPVDLDILLYDNQVIGLDELIVPHPRMMEREFVLRPLCDLIPGFILPAERPGETFKEQLERLPKAGPILSTKTQLSPNLPPISSQLPDKTTHLMTVLNLTPDSFSDGGLHSIQNPTPLLANIKHQLSQKHPPTILDIGGQSTRPNAPTVSPEEEISRILPTIKAVRSDSSFTKLAISVDTYRASVASAAIEAGADIINDVSAGQLDAEMLPTIARLGCTCILMHMRGDPSTMSKLTDYPNGIIEGVGSELLARVREAEAAGIRRWRIMLDPGIGFAKTQAQNLELLRRFGELRAYEGLHGLPWVVGASRKGFIGKITGVEEPSERIWGTSACVTAAVQGGADVVRVHDVKEMGEVVAMADAVWRVG</sequence>
<dbReference type="GO" id="GO:0003848">
    <property type="term" value="F:2-amino-4-hydroxy-6-hydroxymethyldihydropteridine diphosphokinase activity"/>
    <property type="evidence" value="ECO:0007669"/>
    <property type="project" value="UniProtKB-EC"/>
</dbReference>
<keyword evidence="17" id="KW-0067">ATP-binding</keyword>
<dbReference type="EC" id="4.1.2.25" evidence="11"/>
<keyword evidence="19" id="KW-0289">Folate biosynthesis</keyword>
<evidence type="ECO:0000256" key="14">
    <source>
        <dbReference type="ARBA" id="ARBA00022723"/>
    </source>
</evidence>
<evidence type="ECO:0000256" key="10">
    <source>
        <dbReference type="ARBA" id="ARBA00012458"/>
    </source>
</evidence>
<evidence type="ECO:0000256" key="11">
    <source>
        <dbReference type="ARBA" id="ARBA00013043"/>
    </source>
</evidence>
<dbReference type="Pfam" id="PF01288">
    <property type="entry name" value="HPPK"/>
    <property type="match status" value="1"/>
</dbReference>
<keyword evidence="20" id="KW-0511">Multifunctional enzyme</keyword>
<dbReference type="AlphaFoldDB" id="A0AA43TW42"/>
<evidence type="ECO:0000256" key="6">
    <source>
        <dbReference type="ARBA" id="ARBA00005013"/>
    </source>
</evidence>
<comment type="similarity">
    <text evidence="8">In the N-terminal section; belongs to the DHNA family.</text>
</comment>
<dbReference type="SUPFAM" id="SSF55083">
    <property type="entry name" value="6-hydroxymethyl-7,8-dihydropterin pyrophosphokinase, HPPK"/>
    <property type="match status" value="1"/>
</dbReference>
<dbReference type="GO" id="GO:0005740">
    <property type="term" value="C:mitochondrial envelope"/>
    <property type="evidence" value="ECO:0007669"/>
    <property type="project" value="TreeGrafter"/>
</dbReference>
<dbReference type="InterPro" id="IPR000550">
    <property type="entry name" value="Hppk"/>
</dbReference>
<dbReference type="EMBL" id="JAPUFD010000008">
    <property type="protein sequence ID" value="MDI1488715.1"/>
    <property type="molecule type" value="Genomic_DNA"/>
</dbReference>
<dbReference type="EC" id="2.5.1.15" evidence="10"/>
<feature type="domain" description="Pterin-binding" evidence="25">
    <location>
        <begin position="443"/>
        <end position="709"/>
    </location>
</feature>
<evidence type="ECO:0000256" key="16">
    <source>
        <dbReference type="ARBA" id="ARBA00022777"/>
    </source>
</evidence>
<dbReference type="PROSITE" id="PS50972">
    <property type="entry name" value="PTERIN_BINDING"/>
    <property type="match status" value="1"/>
</dbReference>
<dbReference type="InterPro" id="IPR035907">
    <property type="entry name" value="Hppk_sf"/>
</dbReference>
<dbReference type="PROSITE" id="PS00794">
    <property type="entry name" value="HPPK"/>
    <property type="match status" value="1"/>
</dbReference>
<dbReference type="GO" id="GO:0004156">
    <property type="term" value="F:dihydropteroate synthase activity"/>
    <property type="evidence" value="ECO:0007669"/>
    <property type="project" value="UniProtKB-EC"/>
</dbReference>
<dbReference type="Proteomes" id="UP001161017">
    <property type="component" value="Unassembled WGS sequence"/>
</dbReference>
<evidence type="ECO:0000256" key="21">
    <source>
        <dbReference type="ARBA" id="ARBA00058009"/>
    </source>
</evidence>
<protein>
    <recommendedName>
        <fullName evidence="23">Folic acid synthesis protein FOL1</fullName>
        <ecNumber evidence="10">2.5.1.15</ecNumber>
        <ecNumber evidence="12">2.7.6.3</ecNumber>
        <ecNumber evidence="11">4.1.2.25</ecNumber>
    </recommendedName>
    <alternativeName>
        <fullName evidence="24">Folic acid synthesis protein fol1</fullName>
    </alternativeName>
</protein>
<evidence type="ECO:0000256" key="1">
    <source>
        <dbReference type="ARBA" id="ARBA00000012"/>
    </source>
</evidence>
<evidence type="ECO:0000256" key="12">
    <source>
        <dbReference type="ARBA" id="ARBA00013253"/>
    </source>
</evidence>
<keyword evidence="16" id="KW-0418">Kinase</keyword>
<evidence type="ECO:0000256" key="23">
    <source>
        <dbReference type="ARBA" id="ARBA00067568"/>
    </source>
</evidence>
<comment type="function">
    <text evidence="21">Catalyzes three sequential steps of tetrahydrofolate biosynthesis.</text>
</comment>
<evidence type="ECO:0000256" key="24">
    <source>
        <dbReference type="ARBA" id="ARBA00068111"/>
    </source>
</evidence>
<dbReference type="FunFam" id="3.20.20.20:FF:000006">
    <property type="entry name" value="Dihydropteroate synthase"/>
    <property type="match status" value="1"/>
</dbReference>
<keyword evidence="13" id="KW-0808">Transferase</keyword>
<evidence type="ECO:0000256" key="4">
    <source>
        <dbReference type="ARBA" id="ARBA00001946"/>
    </source>
</evidence>
<evidence type="ECO:0000256" key="9">
    <source>
        <dbReference type="ARBA" id="ARBA00009951"/>
    </source>
</evidence>
<dbReference type="Gene3D" id="3.30.70.560">
    <property type="entry name" value="7,8-Dihydro-6-hydroxymethylpterin-pyrophosphokinase HPPK"/>
    <property type="match status" value="1"/>
</dbReference>
<evidence type="ECO:0000256" key="15">
    <source>
        <dbReference type="ARBA" id="ARBA00022741"/>
    </source>
</evidence>
<gene>
    <name evidence="26" type="primary">FOL1_2</name>
    <name evidence="26" type="ORF">OHK93_007991</name>
</gene>
<evidence type="ECO:0000313" key="26">
    <source>
        <dbReference type="EMBL" id="MDI1488715.1"/>
    </source>
</evidence>
<evidence type="ECO:0000256" key="2">
    <source>
        <dbReference type="ARBA" id="ARBA00000198"/>
    </source>
</evidence>
<comment type="cofactor">
    <cofactor evidence="4">
        <name>Mg(2+)</name>
        <dbReference type="ChEBI" id="CHEBI:18420"/>
    </cofactor>
</comment>
<comment type="similarity">
    <text evidence="9">In the C-terminal section; belongs to the DHPS family.</text>
</comment>
<keyword evidence="14" id="KW-0479">Metal-binding</keyword>
<dbReference type="InterPro" id="IPR000489">
    <property type="entry name" value="Pterin-binding_dom"/>
</dbReference>
<dbReference type="Pfam" id="PF00809">
    <property type="entry name" value="Pterin_bind"/>
    <property type="match status" value="1"/>
</dbReference>
<comment type="catalytic activity">
    <reaction evidence="1">
        <text>(7,8-dihydropterin-6-yl)methyl diphosphate + 4-aminobenzoate = 7,8-dihydropteroate + diphosphate</text>
        <dbReference type="Rhea" id="RHEA:19949"/>
        <dbReference type="ChEBI" id="CHEBI:17836"/>
        <dbReference type="ChEBI" id="CHEBI:17839"/>
        <dbReference type="ChEBI" id="CHEBI:33019"/>
        <dbReference type="ChEBI" id="CHEBI:72950"/>
        <dbReference type="EC" id="2.5.1.15"/>
    </reaction>
</comment>
<evidence type="ECO:0000256" key="17">
    <source>
        <dbReference type="ARBA" id="ARBA00022840"/>
    </source>
</evidence>
<dbReference type="CDD" id="cd00483">
    <property type="entry name" value="HPPK"/>
    <property type="match status" value="1"/>
</dbReference>
<evidence type="ECO:0000256" key="8">
    <source>
        <dbReference type="ARBA" id="ARBA00009640"/>
    </source>
</evidence>
<dbReference type="PANTHER" id="PTHR20941:SF1">
    <property type="entry name" value="FOLIC ACID SYNTHESIS PROTEIN FOL1"/>
    <property type="match status" value="1"/>
</dbReference>
<dbReference type="InterPro" id="IPR045031">
    <property type="entry name" value="DHP_synth-like"/>
</dbReference>
<dbReference type="GO" id="GO:0016301">
    <property type="term" value="F:kinase activity"/>
    <property type="evidence" value="ECO:0007669"/>
    <property type="project" value="UniProtKB-KW"/>
</dbReference>
<evidence type="ECO:0000256" key="18">
    <source>
        <dbReference type="ARBA" id="ARBA00022842"/>
    </source>
</evidence>
<comment type="pathway">
    <text evidence="7">Cofactor biosynthesis; tetrahydrofolate biosynthesis; 2-amino-4-hydroxy-6-hydroxymethyl-7,8-dihydropteridine diphosphate from 7,8-dihydroneopterin triphosphate: step 4/4.</text>
</comment>
<evidence type="ECO:0000256" key="19">
    <source>
        <dbReference type="ARBA" id="ARBA00022909"/>
    </source>
</evidence>
<dbReference type="InterPro" id="IPR011005">
    <property type="entry name" value="Dihydropteroate_synth-like_sf"/>
</dbReference>
<comment type="catalytic activity">
    <reaction evidence="3">
        <text>7,8-dihydroneopterin = 6-hydroxymethyl-7,8-dihydropterin + glycolaldehyde</text>
        <dbReference type="Rhea" id="RHEA:10540"/>
        <dbReference type="ChEBI" id="CHEBI:17001"/>
        <dbReference type="ChEBI" id="CHEBI:17071"/>
        <dbReference type="ChEBI" id="CHEBI:44841"/>
        <dbReference type="EC" id="4.1.2.25"/>
    </reaction>
</comment>
<comment type="pathway">
    <text evidence="5">Cofactor biosynthesis; tetrahydrofolate biosynthesis; 7,8-dihydrofolate from 2-amino-4-hydroxy-6-hydroxymethyl-7,8-dihydropteridine diphosphate and 4-aminobenzoate: step 1/2.</text>
</comment>
<evidence type="ECO:0000256" key="3">
    <source>
        <dbReference type="ARBA" id="ARBA00001353"/>
    </source>
</evidence>
<dbReference type="SUPFAM" id="SSF51717">
    <property type="entry name" value="Dihydropteroate synthetase-like"/>
    <property type="match status" value="1"/>
</dbReference>
<evidence type="ECO:0000256" key="5">
    <source>
        <dbReference type="ARBA" id="ARBA00004763"/>
    </source>
</evidence>
<dbReference type="CDD" id="cd00739">
    <property type="entry name" value="DHPS"/>
    <property type="match status" value="1"/>
</dbReference>
<evidence type="ECO:0000256" key="7">
    <source>
        <dbReference type="ARBA" id="ARBA00005051"/>
    </source>
</evidence>
<evidence type="ECO:0000256" key="22">
    <source>
        <dbReference type="ARBA" id="ARBA00061548"/>
    </source>
</evidence>
<evidence type="ECO:0000256" key="13">
    <source>
        <dbReference type="ARBA" id="ARBA00022679"/>
    </source>
</evidence>
<reference evidence="26" key="1">
    <citation type="journal article" date="2023" name="Genome Biol. Evol.">
        <title>First Whole Genome Sequence and Flow Cytometry Genome Size Data for the Lichen-Forming Fungus Ramalina farinacea (Ascomycota).</title>
        <authorList>
            <person name="Llewellyn T."/>
            <person name="Mian S."/>
            <person name="Hill R."/>
            <person name="Leitch I.J."/>
            <person name="Gaya E."/>
        </authorList>
    </citation>
    <scope>NUCLEOTIDE SEQUENCE</scope>
    <source>
        <strain evidence="26">LIQ254RAFAR</strain>
    </source>
</reference>
<keyword evidence="27" id="KW-1185">Reference proteome</keyword>
<proteinExistence type="inferred from homology"/>
<evidence type="ECO:0000259" key="25">
    <source>
        <dbReference type="PROSITE" id="PS50972"/>
    </source>
</evidence>
<dbReference type="GO" id="GO:0004150">
    <property type="term" value="F:dihydroneopterin aldolase activity"/>
    <property type="evidence" value="ECO:0007669"/>
    <property type="project" value="UniProtKB-EC"/>
</dbReference>
<dbReference type="PANTHER" id="PTHR20941">
    <property type="entry name" value="FOLATE SYNTHESIS PROTEINS"/>
    <property type="match status" value="1"/>
</dbReference>
<keyword evidence="15" id="KW-0547">Nucleotide-binding</keyword>